<dbReference type="OrthoDB" id="3267748at2759"/>
<dbReference type="Proteomes" id="UP000807025">
    <property type="component" value="Unassembled WGS sequence"/>
</dbReference>
<dbReference type="EMBL" id="MU154571">
    <property type="protein sequence ID" value="KAF9494590.1"/>
    <property type="molecule type" value="Genomic_DNA"/>
</dbReference>
<feature type="non-terminal residue" evidence="2">
    <location>
        <position position="1"/>
    </location>
</feature>
<name>A0A9P6DG45_PLEER</name>
<proteinExistence type="predicted"/>
<reference evidence="2" key="1">
    <citation type="submission" date="2020-11" db="EMBL/GenBank/DDBJ databases">
        <authorList>
            <consortium name="DOE Joint Genome Institute"/>
            <person name="Ahrendt S."/>
            <person name="Riley R."/>
            <person name="Andreopoulos W."/>
            <person name="Labutti K."/>
            <person name="Pangilinan J."/>
            <person name="Ruiz-Duenas F.J."/>
            <person name="Barrasa J.M."/>
            <person name="Sanchez-Garcia M."/>
            <person name="Camarero S."/>
            <person name="Miyauchi S."/>
            <person name="Serrano A."/>
            <person name="Linde D."/>
            <person name="Babiker R."/>
            <person name="Drula E."/>
            <person name="Ayuso-Fernandez I."/>
            <person name="Pacheco R."/>
            <person name="Padilla G."/>
            <person name="Ferreira P."/>
            <person name="Barriuso J."/>
            <person name="Kellner H."/>
            <person name="Castanera R."/>
            <person name="Alfaro M."/>
            <person name="Ramirez L."/>
            <person name="Pisabarro A.G."/>
            <person name="Kuo A."/>
            <person name="Tritt A."/>
            <person name="Lipzen A."/>
            <person name="He G."/>
            <person name="Yan M."/>
            <person name="Ng V."/>
            <person name="Cullen D."/>
            <person name="Martin F."/>
            <person name="Rosso M.-N."/>
            <person name="Henrissat B."/>
            <person name="Hibbett D."/>
            <person name="Martinez A.T."/>
            <person name="Grigoriev I.V."/>
        </authorList>
    </citation>
    <scope>NUCLEOTIDE SEQUENCE</scope>
    <source>
        <strain evidence="2">ATCC 90797</strain>
    </source>
</reference>
<evidence type="ECO:0000256" key="1">
    <source>
        <dbReference type="SAM" id="MobiDB-lite"/>
    </source>
</evidence>
<accession>A0A9P6DG45</accession>
<evidence type="ECO:0000313" key="2">
    <source>
        <dbReference type="EMBL" id="KAF9494590.1"/>
    </source>
</evidence>
<comment type="caution">
    <text evidence="2">The sequence shown here is derived from an EMBL/GenBank/DDBJ whole genome shotgun (WGS) entry which is preliminary data.</text>
</comment>
<protein>
    <submittedName>
        <fullName evidence="2">Uncharacterized protein</fullName>
    </submittedName>
</protein>
<gene>
    <name evidence="2" type="ORF">BDN71DRAFT_1393002</name>
</gene>
<feature type="region of interest" description="Disordered" evidence="1">
    <location>
        <begin position="59"/>
        <end position="83"/>
    </location>
</feature>
<dbReference type="AlphaFoldDB" id="A0A9P6DG45"/>
<evidence type="ECO:0000313" key="3">
    <source>
        <dbReference type="Proteomes" id="UP000807025"/>
    </source>
</evidence>
<organism evidence="2 3">
    <name type="scientific">Pleurotus eryngii</name>
    <name type="common">Boletus of the steppes</name>
    <dbReference type="NCBI Taxonomy" id="5323"/>
    <lineage>
        <taxon>Eukaryota</taxon>
        <taxon>Fungi</taxon>
        <taxon>Dikarya</taxon>
        <taxon>Basidiomycota</taxon>
        <taxon>Agaricomycotina</taxon>
        <taxon>Agaricomycetes</taxon>
        <taxon>Agaricomycetidae</taxon>
        <taxon>Agaricales</taxon>
        <taxon>Pleurotineae</taxon>
        <taxon>Pleurotaceae</taxon>
        <taxon>Pleurotus</taxon>
    </lineage>
</organism>
<sequence>YNVIGSVSEQEKVVKLWNGFKPKIRANLYREKLNPNISSWNEAVERAELLEVVENTHHGQAGHCTPKNPSNFPGEGQGGPQSYGQNGNKGVCFGNNNQGIGDAAIISPCLQSIPRCCPFPVHHCS</sequence>
<keyword evidence="3" id="KW-1185">Reference proteome</keyword>